<keyword evidence="2" id="KW-1133">Transmembrane helix</keyword>
<feature type="transmembrane region" description="Helical" evidence="2">
    <location>
        <begin position="30"/>
        <end position="48"/>
    </location>
</feature>
<accession>A0A0M3V2P6</accession>
<evidence type="ECO:0000313" key="4">
    <source>
        <dbReference type="Proteomes" id="UP000066049"/>
    </source>
</evidence>
<sequence>MYKKLCYFLIKLSDFWAKWRQIFKNLECKFMCKFLFFVLMFFGIFGFADELSLVQSFKFDGSVFYKKNTAKDESFYFLKNENFDEHFVGFRVKFDKNIKSESMLAELKRKIKEAKEVLYSEENDQILALIKDETSSKNIEIIHFLLKKDGVLILSYERIYDPKTLVDGLKPVLLSEARNFMLQMPKVEAR</sequence>
<evidence type="ECO:0000256" key="1">
    <source>
        <dbReference type="SAM" id="Coils"/>
    </source>
</evidence>
<dbReference type="Proteomes" id="UP000066049">
    <property type="component" value="Chromosome"/>
</dbReference>
<name>A0A0M3V2P6_9BACT</name>
<keyword evidence="1" id="KW-0175">Coiled coil</keyword>
<gene>
    <name evidence="3" type="ORF">CCON33237_1640</name>
</gene>
<organism evidence="3 4">
    <name type="scientific">Campylobacter concisus</name>
    <dbReference type="NCBI Taxonomy" id="199"/>
    <lineage>
        <taxon>Bacteria</taxon>
        <taxon>Pseudomonadati</taxon>
        <taxon>Campylobacterota</taxon>
        <taxon>Epsilonproteobacteria</taxon>
        <taxon>Campylobacterales</taxon>
        <taxon>Campylobacteraceae</taxon>
        <taxon>Campylobacter</taxon>
    </lineage>
</organism>
<feature type="coiled-coil region" evidence="1">
    <location>
        <begin position="97"/>
        <end position="124"/>
    </location>
</feature>
<dbReference type="AlphaFoldDB" id="A0A0M3V2P6"/>
<evidence type="ECO:0000313" key="3">
    <source>
        <dbReference type="EMBL" id="ALF48288.1"/>
    </source>
</evidence>
<dbReference type="KEGG" id="ccoc:CCON33237_1640"/>
<keyword evidence="2" id="KW-0472">Membrane</keyword>
<keyword evidence="2" id="KW-0812">Transmembrane</keyword>
<dbReference type="EMBL" id="CP012541">
    <property type="protein sequence ID" value="ALF48288.1"/>
    <property type="molecule type" value="Genomic_DNA"/>
</dbReference>
<evidence type="ECO:0000256" key="2">
    <source>
        <dbReference type="SAM" id="Phobius"/>
    </source>
</evidence>
<reference evidence="4" key="1">
    <citation type="submission" date="2015-08" db="EMBL/GenBank/DDBJ databases">
        <title>Comparative genomics of the Campylobacter concisus group.</title>
        <authorList>
            <person name="Miller W.G."/>
            <person name="Yee E."/>
            <person name="Chapman M.H."/>
            <person name="Huynh S."/>
            <person name="Bono J.L."/>
            <person name="On S.L.W."/>
            <person name="St Leger J."/>
            <person name="Foster G."/>
            <person name="Parker C.T."/>
        </authorList>
    </citation>
    <scope>NUCLEOTIDE SEQUENCE [LARGE SCALE GENOMIC DNA]</scope>
    <source>
        <strain evidence="4">ATCC 33237</strain>
    </source>
</reference>
<dbReference type="PATRIC" id="fig|199.248.peg.1693"/>
<proteinExistence type="predicted"/>
<protein>
    <submittedName>
        <fullName evidence="3">Uncharacterized protein</fullName>
    </submittedName>
</protein>